<feature type="transmembrane region" description="Helical" evidence="1">
    <location>
        <begin position="176"/>
        <end position="204"/>
    </location>
</feature>
<feature type="transmembrane region" description="Helical" evidence="1">
    <location>
        <begin position="134"/>
        <end position="156"/>
    </location>
</feature>
<feature type="transmembrane region" description="Helical" evidence="1">
    <location>
        <begin position="216"/>
        <end position="246"/>
    </location>
</feature>
<feature type="transmembrane region" description="Helical" evidence="1">
    <location>
        <begin position="67"/>
        <end position="87"/>
    </location>
</feature>
<dbReference type="Proteomes" id="UP001595904">
    <property type="component" value="Unassembled WGS sequence"/>
</dbReference>
<name>A0ABV8SPD8_9GAMM</name>
<dbReference type="RefSeq" id="WP_380596247.1">
    <property type="nucleotide sequence ID" value="NZ_JBHSDU010000003.1"/>
</dbReference>
<evidence type="ECO:0008006" key="4">
    <source>
        <dbReference type="Google" id="ProtNLM"/>
    </source>
</evidence>
<reference evidence="3" key="1">
    <citation type="journal article" date="2019" name="Int. J. Syst. Evol. Microbiol.">
        <title>The Global Catalogue of Microorganisms (GCM) 10K type strain sequencing project: providing services to taxonomists for standard genome sequencing and annotation.</title>
        <authorList>
            <consortium name="The Broad Institute Genomics Platform"/>
            <consortium name="The Broad Institute Genome Sequencing Center for Infectious Disease"/>
            <person name="Wu L."/>
            <person name="Ma J."/>
        </authorList>
    </citation>
    <scope>NUCLEOTIDE SEQUENCE [LARGE SCALE GENOMIC DNA]</scope>
    <source>
        <strain evidence="3">CGMCC 1.10759</strain>
    </source>
</reference>
<dbReference type="EMBL" id="JBHSDU010000003">
    <property type="protein sequence ID" value="MFC4309185.1"/>
    <property type="molecule type" value="Genomic_DNA"/>
</dbReference>
<feature type="transmembrane region" description="Helical" evidence="1">
    <location>
        <begin position="107"/>
        <end position="127"/>
    </location>
</feature>
<sequence length="267" mass="28403">MAIQPNQPQGIGGVLDTAFQLYKESLGAVWPISLLIAVMSLLPGLYFLFIGMSALDPQAIASGNMSFFRNMVVVVLITVLPSMWGASAMLLKQRAIGSDESMSTGEAFRVALVRLLPLIGATIVYGVAITLGSILLIVPGLILMLSLIMYMALVVFDTKGPIDAVVGSHKLVWGNWWRTCAVFTVTAILLFVLFIAVGFVVAIITPFAGMAADSLVAGMVVQLVLNAVVNILISPFTSAVMIALYWDLKLRKEGGDLAARVDALSAA</sequence>
<keyword evidence="1" id="KW-1133">Transmembrane helix</keyword>
<evidence type="ECO:0000313" key="3">
    <source>
        <dbReference type="Proteomes" id="UP001595904"/>
    </source>
</evidence>
<accession>A0ABV8SPD8</accession>
<comment type="caution">
    <text evidence="2">The sequence shown here is derived from an EMBL/GenBank/DDBJ whole genome shotgun (WGS) entry which is preliminary data.</text>
</comment>
<protein>
    <recommendedName>
        <fullName evidence="4">Glycerophosphoryl diester phosphodiesterase membrane domain-containing protein</fullName>
    </recommendedName>
</protein>
<gene>
    <name evidence="2" type="ORF">ACFPN2_08850</name>
</gene>
<proteinExistence type="predicted"/>
<feature type="transmembrane region" description="Helical" evidence="1">
    <location>
        <begin position="28"/>
        <end position="55"/>
    </location>
</feature>
<keyword evidence="3" id="KW-1185">Reference proteome</keyword>
<keyword evidence="1" id="KW-0472">Membrane</keyword>
<evidence type="ECO:0000313" key="2">
    <source>
        <dbReference type="EMBL" id="MFC4309185.1"/>
    </source>
</evidence>
<organism evidence="2 3">
    <name type="scientific">Steroidobacter flavus</name>
    <dbReference type="NCBI Taxonomy" id="1842136"/>
    <lineage>
        <taxon>Bacteria</taxon>
        <taxon>Pseudomonadati</taxon>
        <taxon>Pseudomonadota</taxon>
        <taxon>Gammaproteobacteria</taxon>
        <taxon>Steroidobacterales</taxon>
        <taxon>Steroidobacteraceae</taxon>
        <taxon>Steroidobacter</taxon>
    </lineage>
</organism>
<keyword evidence="1" id="KW-0812">Transmembrane</keyword>
<evidence type="ECO:0000256" key="1">
    <source>
        <dbReference type="SAM" id="Phobius"/>
    </source>
</evidence>